<dbReference type="EMBL" id="AWUY01000135">
    <property type="protein sequence ID" value="ERJ76279.1"/>
    <property type="molecule type" value="Genomic_DNA"/>
</dbReference>
<sequence>MLHKGKLKHLQTNKKEESPTGESPFKLYKKTIFISSFSFRNAYFMPL</sequence>
<evidence type="ECO:0000313" key="2">
    <source>
        <dbReference type="EMBL" id="ERJ76279.1"/>
    </source>
</evidence>
<dbReference type="Proteomes" id="UP000016660">
    <property type="component" value="Unassembled WGS sequence"/>
</dbReference>
<proteinExistence type="predicted"/>
<keyword evidence="3" id="KW-1185">Reference proteome</keyword>
<comment type="caution">
    <text evidence="2">The sequence shown here is derived from an EMBL/GenBank/DDBJ whole genome shotgun (WGS) entry which is preliminary data.</text>
</comment>
<evidence type="ECO:0000256" key="1">
    <source>
        <dbReference type="SAM" id="MobiDB-lite"/>
    </source>
</evidence>
<feature type="compositionally biased region" description="Basic residues" evidence="1">
    <location>
        <begin position="1"/>
        <end position="12"/>
    </location>
</feature>
<feature type="region of interest" description="Disordered" evidence="1">
    <location>
        <begin position="1"/>
        <end position="23"/>
    </location>
</feature>
<accession>A0ABP2YB20</accession>
<gene>
    <name evidence="2" type="ORF">HMPREF0653_01527</name>
</gene>
<reference evidence="2 3" key="1">
    <citation type="submission" date="2013-06" db="EMBL/GenBank/DDBJ databases">
        <authorList>
            <person name="Weinstock G."/>
            <person name="Sodergren E."/>
            <person name="Lobos E.A."/>
            <person name="Fulton L."/>
            <person name="Fulton R."/>
            <person name="Courtney L."/>
            <person name="Fronick C."/>
            <person name="O'Laughlin M."/>
            <person name="Godfrey J."/>
            <person name="Wilson R.M."/>
            <person name="Miner T."/>
            <person name="Farmer C."/>
            <person name="Delehaunty K."/>
            <person name="Cordes M."/>
            <person name="Minx P."/>
            <person name="Tomlinson C."/>
            <person name="Chen J."/>
            <person name="Wollam A."/>
            <person name="Pepin K.H."/>
            <person name="Bhonagiri V."/>
            <person name="Zhang X."/>
            <person name="Warren W."/>
            <person name="Mitreva M."/>
            <person name="Mardis E.R."/>
            <person name="Wilson R.K."/>
        </authorList>
    </citation>
    <scope>NUCLEOTIDE SEQUENCE [LARGE SCALE GENOMIC DNA]</scope>
    <source>
        <strain evidence="2 3">ATCC 29426</strain>
    </source>
</reference>
<evidence type="ECO:0000313" key="3">
    <source>
        <dbReference type="Proteomes" id="UP000016660"/>
    </source>
</evidence>
<organism evidence="2 3">
    <name type="scientific">Prevotella disiens JCM 6334 = ATCC 29426</name>
    <dbReference type="NCBI Taxonomy" id="1235811"/>
    <lineage>
        <taxon>Bacteria</taxon>
        <taxon>Pseudomonadati</taxon>
        <taxon>Bacteroidota</taxon>
        <taxon>Bacteroidia</taxon>
        <taxon>Bacteroidales</taxon>
        <taxon>Prevotellaceae</taxon>
        <taxon>Prevotella</taxon>
    </lineage>
</organism>
<name>A0ABP2YB20_9BACT</name>
<protein>
    <submittedName>
        <fullName evidence="2">Uncharacterized protein</fullName>
    </submittedName>
</protein>